<reference evidence="1" key="1">
    <citation type="submission" date="2020-08" db="EMBL/GenBank/DDBJ databases">
        <title>Multicomponent nature underlies the extraordinary mechanical properties of spider dragline silk.</title>
        <authorList>
            <person name="Kono N."/>
            <person name="Nakamura H."/>
            <person name="Mori M."/>
            <person name="Yoshida Y."/>
            <person name="Ohtoshi R."/>
            <person name="Malay A.D."/>
            <person name="Moran D.A.P."/>
            <person name="Tomita M."/>
            <person name="Numata K."/>
            <person name="Arakawa K."/>
        </authorList>
    </citation>
    <scope>NUCLEOTIDE SEQUENCE</scope>
</reference>
<dbReference type="AlphaFoldDB" id="A0A8X6Q374"/>
<dbReference type="Proteomes" id="UP000887013">
    <property type="component" value="Unassembled WGS sequence"/>
</dbReference>
<keyword evidence="2" id="KW-1185">Reference proteome</keyword>
<evidence type="ECO:0000313" key="1">
    <source>
        <dbReference type="EMBL" id="GFT94148.1"/>
    </source>
</evidence>
<protein>
    <submittedName>
        <fullName evidence="1">Uncharacterized protein</fullName>
    </submittedName>
</protein>
<accession>A0A8X6Q374</accession>
<evidence type="ECO:0000313" key="2">
    <source>
        <dbReference type="Proteomes" id="UP000887013"/>
    </source>
</evidence>
<sequence length="76" mass="8325">MASPDKRLVLSDGARDPHIVKPSYRQQYGASDLHSLPMASRKHGSALLSGTLFHSCCRIGTITRSRPKLYTTTVIA</sequence>
<organism evidence="1 2">
    <name type="scientific">Nephila pilipes</name>
    <name type="common">Giant wood spider</name>
    <name type="synonym">Nephila maculata</name>
    <dbReference type="NCBI Taxonomy" id="299642"/>
    <lineage>
        <taxon>Eukaryota</taxon>
        <taxon>Metazoa</taxon>
        <taxon>Ecdysozoa</taxon>
        <taxon>Arthropoda</taxon>
        <taxon>Chelicerata</taxon>
        <taxon>Arachnida</taxon>
        <taxon>Araneae</taxon>
        <taxon>Araneomorphae</taxon>
        <taxon>Entelegynae</taxon>
        <taxon>Araneoidea</taxon>
        <taxon>Nephilidae</taxon>
        <taxon>Nephila</taxon>
    </lineage>
</organism>
<comment type="caution">
    <text evidence="1">The sequence shown here is derived from an EMBL/GenBank/DDBJ whole genome shotgun (WGS) entry which is preliminary data.</text>
</comment>
<dbReference type="EMBL" id="BMAW01025834">
    <property type="protein sequence ID" value="GFT94148.1"/>
    <property type="molecule type" value="Genomic_DNA"/>
</dbReference>
<proteinExistence type="predicted"/>
<name>A0A8X6Q374_NEPPI</name>
<gene>
    <name evidence="1" type="ORF">NPIL_476281</name>
</gene>